<dbReference type="InterPro" id="IPR027417">
    <property type="entry name" value="P-loop_NTPase"/>
</dbReference>
<proteinExistence type="predicted"/>
<sequence>MITVAIAAEKGGVGKTTTATHLAYLAAQQGRKVLLVDMDTQGQSGGFLNVNGKNLPGMYEALAFHDEFKRGYTPMKDLVQKEVRPNLDILPTSPALGEAELIIASVPNRERILLDRLAEIKSGYDLCIMDVGPSTNLSSLLALYAADWLLIPTSPGLASRQGVEGVLSRVDVMTRRLDRAPKVAGILATMIREKEIATRELLKYQRSFPEEQRAGKVHHAAEMERELGKGQTIFELNADSIPARDYQQVFKWFCDRVALSGVAK</sequence>
<evidence type="ECO:0000313" key="2">
    <source>
        <dbReference type="EMBL" id="GEM48731.1"/>
    </source>
</evidence>
<organism evidence="2 3">
    <name type="scientific">Deinococcus cellulosilyticus (strain DSM 18568 / NBRC 106333 / KACC 11606 / 5516J-15)</name>
    <dbReference type="NCBI Taxonomy" id="1223518"/>
    <lineage>
        <taxon>Bacteria</taxon>
        <taxon>Thermotogati</taxon>
        <taxon>Deinococcota</taxon>
        <taxon>Deinococci</taxon>
        <taxon>Deinococcales</taxon>
        <taxon>Deinococcaceae</taxon>
        <taxon>Deinococcus</taxon>
    </lineage>
</organism>
<dbReference type="Gene3D" id="3.40.50.300">
    <property type="entry name" value="P-loop containing nucleotide triphosphate hydrolases"/>
    <property type="match status" value="1"/>
</dbReference>
<dbReference type="Pfam" id="PF13614">
    <property type="entry name" value="AAA_31"/>
    <property type="match status" value="1"/>
</dbReference>
<dbReference type="RefSeq" id="WP_246130764.1">
    <property type="nucleotide sequence ID" value="NZ_BJXB01000023.1"/>
</dbReference>
<evidence type="ECO:0000259" key="1">
    <source>
        <dbReference type="Pfam" id="PF13614"/>
    </source>
</evidence>
<dbReference type="SUPFAM" id="SSF52540">
    <property type="entry name" value="P-loop containing nucleoside triphosphate hydrolases"/>
    <property type="match status" value="1"/>
</dbReference>
<dbReference type="AlphaFoldDB" id="A0A511N8L2"/>
<accession>A0A511N8L2</accession>
<reference evidence="2 3" key="1">
    <citation type="submission" date="2019-07" db="EMBL/GenBank/DDBJ databases">
        <title>Whole genome shotgun sequence of Deinococcus cellulosilyticus NBRC 106333.</title>
        <authorList>
            <person name="Hosoyama A."/>
            <person name="Uohara A."/>
            <person name="Ohji S."/>
            <person name="Ichikawa N."/>
        </authorList>
    </citation>
    <scope>NUCLEOTIDE SEQUENCE [LARGE SCALE GENOMIC DNA]</scope>
    <source>
        <strain evidence="2 3">NBRC 106333</strain>
    </source>
</reference>
<evidence type="ECO:0000313" key="3">
    <source>
        <dbReference type="Proteomes" id="UP000321306"/>
    </source>
</evidence>
<keyword evidence="3" id="KW-1185">Reference proteome</keyword>
<name>A0A511N8L2_DEIC1</name>
<dbReference type="InterPro" id="IPR025669">
    <property type="entry name" value="AAA_dom"/>
</dbReference>
<dbReference type="Proteomes" id="UP000321306">
    <property type="component" value="Unassembled WGS sequence"/>
</dbReference>
<dbReference type="EMBL" id="BJXB01000023">
    <property type="protein sequence ID" value="GEM48731.1"/>
    <property type="molecule type" value="Genomic_DNA"/>
</dbReference>
<feature type="domain" description="AAA" evidence="1">
    <location>
        <begin position="3"/>
        <end position="178"/>
    </location>
</feature>
<dbReference type="PANTHER" id="PTHR13696:SF52">
    <property type="entry name" value="PARA FAMILY PROTEIN CT_582"/>
    <property type="match status" value="1"/>
</dbReference>
<dbReference type="CDD" id="cd02042">
    <property type="entry name" value="ParAB_family"/>
    <property type="match status" value="1"/>
</dbReference>
<protein>
    <submittedName>
        <fullName evidence="2">Sporulation initiation inhibitor Soj</fullName>
    </submittedName>
</protein>
<gene>
    <name evidence="2" type="ORF">DC3_43660</name>
</gene>
<comment type="caution">
    <text evidence="2">The sequence shown here is derived from an EMBL/GenBank/DDBJ whole genome shotgun (WGS) entry which is preliminary data.</text>
</comment>
<dbReference type="InterPro" id="IPR050678">
    <property type="entry name" value="DNA_Partitioning_ATPase"/>
</dbReference>
<dbReference type="PANTHER" id="PTHR13696">
    <property type="entry name" value="P-LOOP CONTAINING NUCLEOSIDE TRIPHOSPHATE HYDROLASE"/>
    <property type="match status" value="1"/>
</dbReference>